<feature type="compositionally biased region" description="Polar residues" evidence="1">
    <location>
        <begin position="334"/>
        <end position="355"/>
    </location>
</feature>
<sequence>MERTEPALAPEWLRCSGNAAGGSTSAHHKDVSSSARSTQSRYLRSNSKKDSPRYLDRSSSSSSRHSASSNGSTKHPYSSFSRNRWDKNRDREKEKSLSRDLWDHDSSDPLPSILTSRVEKGGLSRSESLVSRKPVEPLPRRADDSRVSSNGVLSVGSNHSTNQKAVFDKDFPTLVTEEKQNVSGVKRVLSPGLSSAVQRLPSGHSGFLNSENWTSALVEVPPVVLASNGTGHSSHTQGAVTVYSSLAAGSNAAGLNMAEALSQPTARVHANPLQHDKTQRLEELAIKQSRQLIPVKPSMPKPLVPSSIDKSKHPKSSGRNNGTLLSRVVHPLPHSSQLPNQSNTGQIKPDSASTSHAGKFIVLKPGREIAPLGGKDGLSNGSNGRVINHSQIAMAPPKSTTGLISNSVASALENNAAALTISSRSTADKKSAAQSLAQSRSEFFKLMRRKASSSSSGSASCADSNSGVIPSTKETCMEKCKEGHGDTTSSCALQNDCEKKGFLDLGDCSLSGNGSIYPDEEEAAFLRSLGWDENGGEDEGLTEEEINAFYREYMNRRPSSEPGRSSQSKCSTLSTPNAMSGVSISDSSSSESEPEA</sequence>
<dbReference type="OrthoDB" id="848545at2759"/>
<dbReference type="PANTHER" id="PTHR34112">
    <property type="entry name" value="C-JUN-AMINO-TERMINAL KINASE-INTERACTING PROTEIN"/>
    <property type="match status" value="1"/>
</dbReference>
<feature type="region of interest" description="Disordered" evidence="1">
    <location>
        <begin position="289"/>
        <end position="355"/>
    </location>
</feature>
<feature type="compositionally biased region" description="Low complexity" evidence="1">
    <location>
        <begin position="147"/>
        <end position="158"/>
    </location>
</feature>
<evidence type="ECO:0000313" key="3">
    <source>
        <dbReference type="Proteomes" id="UP001153555"/>
    </source>
</evidence>
<dbReference type="EMBL" id="CACSLK010004199">
    <property type="protein sequence ID" value="CAA0809916.1"/>
    <property type="molecule type" value="Genomic_DNA"/>
</dbReference>
<feature type="region of interest" description="Disordered" evidence="1">
    <location>
        <begin position="1"/>
        <end position="158"/>
    </location>
</feature>
<proteinExistence type="predicted"/>
<feature type="compositionally biased region" description="Polar residues" evidence="1">
    <location>
        <begin position="32"/>
        <end position="45"/>
    </location>
</feature>
<feature type="compositionally biased region" description="Polar residues" evidence="1">
    <location>
        <begin position="73"/>
        <end position="82"/>
    </location>
</feature>
<dbReference type="Proteomes" id="UP001153555">
    <property type="component" value="Unassembled WGS sequence"/>
</dbReference>
<feature type="compositionally biased region" description="Basic and acidic residues" evidence="1">
    <location>
        <begin position="83"/>
        <end position="107"/>
    </location>
</feature>
<comment type="caution">
    <text evidence="2">The sequence shown here is derived from an EMBL/GenBank/DDBJ whole genome shotgun (WGS) entry which is preliminary data.</text>
</comment>
<feature type="compositionally biased region" description="Low complexity" evidence="1">
    <location>
        <begin position="57"/>
        <end position="72"/>
    </location>
</feature>
<dbReference type="PANTHER" id="PTHR34112:SF13">
    <property type="entry name" value="OS04G0448200 PROTEIN"/>
    <property type="match status" value="1"/>
</dbReference>
<gene>
    <name evidence="2" type="ORF">SHERM_11825</name>
</gene>
<organism evidence="2 3">
    <name type="scientific">Striga hermonthica</name>
    <name type="common">Purple witchweed</name>
    <name type="synonym">Buchnera hermonthica</name>
    <dbReference type="NCBI Taxonomy" id="68872"/>
    <lineage>
        <taxon>Eukaryota</taxon>
        <taxon>Viridiplantae</taxon>
        <taxon>Streptophyta</taxon>
        <taxon>Embryophyta</taxon>
        <taxon>Tracheophyta</taxon>
        <taxon>Spermatophyta</taxon>
        <taxon>Magnoliopsida</taxon>
        <taxon>eudicotyledons</taxon>
        <taxon>Gunneridae</taxon>
        <taxon>Pentapetalae</taxon>
        <taxon>asterids</taxon>
        <taxon>lamiids</taxon>
        <taxon>Lamiales</taxon>
        <taxon>Orobanchaceae</taxon>
        <taxon>Buchnereae</taxon>
        <taxon>Striga</taxon>
    </lineage>
</organism>
<evidence type="ECO:0000313" key="2">
    <source>
        <dbReference type="EMBL" id="CAA0809916.1"/>
    </source>
</evidence>
<protein>
    <submittedName>
        <fullName evidence="2">Uncharacterized protein</fullName>
    </submittedName>
</protein>
<accession>A0A9N7MLT5</accession>
<keyword evidence="3" id="KW-1185">Reference proteome</keyword>
<feature type="region of interest" description="Disordered" evidence="1">
    <location>
        <begin position="552"/>
        <end position="596"/>
    </location>
</feature>
<dbReference type="AlphaFoldDB" id="A0A9N7MLT5"/>
<name>A0A9N7MLT5_STRHE</name>
<feature type="compositionally biased region" description="Polar residues" evidence="1">
    <location>
        <begin position="562"/>
        <end position="578"/>
    </location>
</feature>
<feature type="compositionally biased region" description="Low complexity" evidence="1">
    <location>
        <begin position="580"/>
        <end position="596"/>
    </location>
</feature>
<reference evidence="2" key="1">
    <citation type="submission" date="2019-12" db="EMBL/GenBank/DDBJ databases">
        <authorList>
            <person name="Scholes J."/>
        </authorList>
    </citation>
    <scope>NUCLEOTIDE SEQUENCE</scope>
</reference>
<evidence type="ECO:0000256" key="1">
    <source>
        <dbReference type="SAM" id="MobiDB-lite"/>
    </source>
</evidence>
<feature type="compositionally biased region" description="Basic and acidic residues" evidence="1">
    <location>
        <begin position="133"/>
        <end position="146"/>
    </location>
</feature>
<feature type="compositionally biased region" description="Basic and acidic residues" evidence="1">
    <location>
        <begin position="47"/>
        <end position="56"/>
    </location>
</feature>